<dbReference type="PANTHER" id="PTHR35525:SF3">
    <property type="entry name" value="BLL6575 PROTEIN"/>
    <property type="match status" value="1"/>
</dbReference>
<name>A0A2P7B3K5_9HYPH</name>
<comment type="caution">
    <text evidence="2">The sequence shown here is derived from an EMBL/GenBank/DDBJ whole genome shotgun (WGS) entry which is preliminary data.</text>
</comment>
<protein>
    <recommendedName>
        <fullName evidence="1">Zinc finger CGNR domain-containing protein</fullName>
    </recommendedName>
</protein>
<dbReference type="Gene3D" id="1.10.3300.10">
    <property type="entry name" value="Jann2411-like domain"/>
    <property type="match status" value="1"/>
</dbReference>
<dbReference type="InterPro" id="IPR021005">
    <property type="entry name" value="Znf_CGNR"/>
</dbReference>
<organism evidence="2 3">
    <name type="scientific">Phyllobacterium brassicacearum</name>
    <dbReference type="NCBI Taxonomy" id="314235"/>
    <lineage>
        <taxon>Bacteria</taxon>
        <taxon>Pseudomonadati</taxon>
        <taxon>Pseudomonadota</taxon>
        <taxon>Alphaproteobacteria</taxon>
        <taxon>Hyphomicrobiales</taxon>
        <taxon>Phyllobacteriaceae</taxon>
        <taxon>Phyllobacterium</taxon>
    </lineage>
</organism>
<reference evidence="3" key="1">
    <citation type="submission" date="2017-11" db="EMBL/GenBank/DDBJ databases">
        <authorList>
            <person name="Kuznetsova I."/>
            <person name="Sazanova A."/>
            <person name="Chirak E."/>
            <person name="Safronova V."/>
            <person name="Willems A."/>
        </authorList>
    </citation>
    <scope>NUCLEOTIDE SEQUENCE [LARGE SCALE GENOMIC DNA]</scope>
    <source>
        <strain evidence="3">STM 196</strain>
    </source>
</reference>
<accession>A0A2P7B3K5</accession>
<evidence type="ECO:0000313" key="3">
    <source>
        <dbReference type="Proteomes" id="UP000241444"/>
    </source>
</evidence>
<dbReference type="Proteomes" id="UP000241444">
    <property type="component" value="Unassembled WGS sequence"/>
</dbReference>
<dbReference type="SUPFAM" id="SSF160904">
    <property type="entry name" value="Jann2411-like"/>
    <property type="match status" value="1"/>
</dbReference>
<dbReference type="Pfam" id="PF07336">
    <property type="entry name" value="ABATE"/>
    <property type="match status" value="1"/>
</dbReference>
<feature type="domain" description="Zinc finger CGNR" evidence="1">
    <location>
        <begin position="152"/>
        <end position="192"/>
    </location>
</feature>
<dbReference type="PANTHER" id="PTHR35525">
    <property type="entry name" value="BLL6575 PROTEIN"/>
    <property type="match status" value="1"/>
</dbReference>
<dbReference type="InterPro" id="IPR023286">
    <property type="entry name" value="ABATE_dom_sf"/>
</dbReference>
<dbReference type="Pfam" id="PF11706">
    <property type="entry name" value="zf-CGNR"/>
    <property type="match status" value="1"/>
</dbReference>
<dbReference type="RefSeq" id="WP_106714226.1">
    <property type="nucleotide sequence ID" value="NZ_PGGO01000041.1"/>
</dbReference>
<gene>
    <name evidence="2" type="ORF">CU102_27445</name>
</gene>
<dbReference type="InterPro" id="IPR010852">
    <property type="entry name" value="ABATE"/>
</dbReference>
<dbReference type="AlphaFoldDB" id="A0A2P7B3K5"/>
<dbReference type="OrthoDB" id="9808437at2"/>
<proteinExistence type="predicted"/>
<evidence type="ECO:0000259" key="1">
    <source>
        <dbReference type="Pfam" id="PF11706"/>
    </source>
</evidence>
<dbReference type="EMBL" id="PGGO01000041">
    <property type="protein sequence ID" value="PSH61009.1"/>
    <property type="molecule type" value="Genomic_DNA"/>
</dbReference>
<sequence length="202" mass="22801">MTFDWNAHRFSGGVLALDLANTVIFRETPERSQDRFSDPAEVPRFAMAAANFRQGEWGDIQFRPPVSQPGIAALMKVREATNKLFRAAARGEGLRPRTLSAFLRLGSEIVCDEPDDQKLTLPQSSGKAGELSLTTAAFLSGVRLFEPSRLERIKICPNCHWLYFDGSRNRSRRWCDMRVCGNRAKARRHYDRNGRLAENSGV</sequence>
<evidence type="ECO:0000313" key="2">
    <source>
        <dbReference type="EMBL" id="PSH61009.1"/>
    </source>
</evidence>
<keyword evidence="3" id="KW-1185">Reference proteome</keyword>